<feature type="chain" id="PRO_5041216841" evidence="1">
    <location>
        <begin position="30"/>
        <end position="263"/>
    </location>
</feature>
<dbReference type="EMBL" id="CP086239">
    <property type="protein sequence ID" value="WAG59587.1"/>
    <property type="molecule type" value="Genomic_DNA"/>
</dbReference>
<dbReference type="NCBIfam" id="TIGR03804">
    <property type="entry name" value="para_beta_helix"/>
    <property type="match status" value="1"/>
</dbReference>
<dbReference type="InterPro" id="IPR022441">
    <property type="entry name" value="Para_beta_helix_rpt-2"/>
</dbReference>
<sequence>MKNRIIAILSVLALTASISIGGVPLKANAATDIATLLEKGGTIPAGNYKLTRGVKVTKDIIANKVVIDASGCPNDTIAILANASITGITINSPQRQGISIQDCSGKTLKNCTVTKAKFAGIEAKNNASNILIEGCVSNNNYDPVNSGESADGFGIKNGAKDITLKNCSASGNSDDGYDTYTAGANITFIGCKAINSGSGGSGDGNGFKLGPNGSSGGLITVTGCTATNNKGWGFLRNHNKVTPKQSGNIATGNLKGSFSWSLN</sequence>
<dbReference type="Proteomes" id="UP001164733">
    <property type="component" value="Chromosome"/>
</dbReference>
<dbReference type="AlphaFoldDB" id="A0AA47I4T1"/>
<evidence type="ECO:0000256" key="1">
    <source>
        <dbReference type="SAM" id="SignalP"/>
    </source>
</evidence>
<feature type="signal peptide" evidence="1">
    <location>
        <begin position="1"/>
        <end position="29"/>
    </location>
</feature>
<feature type="domain" description="Right handed beta helix" evidence="2">
    <location>
        <begin position="82"/>
        <end position="238"/>
    </location>
</feature>
<accession>A0AA47I4T1</accession>
<evidence type="ECO:0000259" key="2">
    <source>
        <dbReference type="Pfam" id="PF13229"/>
    </source>
</evidence>
<proteinExistence type="predicted"/>
<dbReference type="Pfam" id="PF13229">
    <property type="entry name" value="Beta_helix"/>
    <property type="match status" value="1"/>
</dbReference>
<reference evidence="3" key="1">
    <citation type="submission" date="2021-11" db="EMBL/GenBank/DDBJ databases">
        <title>Clostridia strains as spoilage organisms.</title>
        <authorList>
            <person name="Wambui J."/>
            <person name="Stevens M.J.A."/>
            <person name="Stephan R."/>
        </authorList>
    </citation>
    <scope>NUCLEOTIDE SEQUENCE</scope>
    <source>
        <strain evidence="3">CF009</strain>
    </source>
</reference>
<keyword evidence="1" id="KW-0732">Signal</keyword>
<protein>
    <submittedName>
        <fullName evidence="3">Right-handed parallel beta-helix repeat-containing protein</fullName>
    </submittedName>
</protein>
<gene>
    <name evidence="3" type="ORF">LL038_18425</name>
</gene>
<evidence type="ECO:0000313" key="4">
    <source>
        <dbReference type="Proteomes" id="UP001164733"/>
    </source>
</evidence>
<evidence type="ECO:0000313" key="3">
    <source>
        <dbReference type="EMBL" id="WAG59587.1"/>
    </source>
</evidence>
<dbReference type="RefSeq" id="WP_216124499.1">
    <property type="nucleotide sequence ID" value="NZ_CP086239.1"/>
</dbReference>
<dbReference type="InterPro" id="IPR006626">
    <property type="entry name" value="PbH1"/>
</dbReference>
<dbReference type="InterPro" id="IPR039448">
    <property type="entry name" value="Beta_helix"/>
</dbReference>
<dbReference type="SMART" id="SM00710">
    <property type="entry name" value="PbH1"/>
    <property type="match status" value="6"/>
</dbReference>
<name>A0AA47I4T1_9CLOT</name>
<organism evidence="3 4">
    <name type="scientific">Clostridium estertheticum</name>
    <dbReference type="NCBI Taxonomy" id="238834"/>
    <lineage>
        <taxon>Bacteria</taxon>
        <taxon>Bacillati</taxon>
        <taxon>Bacillota</taxon>
        <taxon>Clostridia</taxon>
        <taxon>Eubacteriales</taxon>
        <taxon>Clostridiaceae</taxon>
        <taxon>Clostridium</taxon>
    </lineage>
</organism>